<evidence type="ECO:0000256" key="1">
    <source>
        <dbReference type="SAM" id="MobiDB-lite"/>
    </source>
</evidence>
<feature type="signal peptide" evidence="2">
    <location>
        <begin position="1"/>
        <end position="42"/>
    </location>
</feature>
<dbReference type="EMBL" id="JASCZI010183016">
    <property type="protein sequence ID" value="MED6188937.1"/>
    <property type="molecule type" value="Genomic_DNA"/>
</dbReference>
<name>A0ABU6WUB9_9FABA</name>
<feature type="compositionally biased region" description="Low complexity" evidence="1">
    <location>
        <begin position="59"/>
        <end position="86"/>
    </location>
</feature>
<evidence type="ECO:0000313" key="4">
    <source>
        <dbReference type="Proteomes" id="UP001341840"/>
    </source>
</evidence>
<keyword evidence="2" id="KW-0732">Signal</keyword>
<reference evidence="3 4" key="1">
    <citation type="journal article" date="2023" name="Plants (Basel)">
        <title>Bridging the Gap: Combining Genomics and Transcriptomics Approaches to Understand Stylosanthes scabra, an Orphan Legume from the Brazilian Caatinga.</title>
        <authorList>
            <person name="Ferreira-Neto J.R.C."/>
            <person name="da Silva M.D."/>
            <person name="Binneck E."/>
            <person name="de Melo N.F."/>
            <person name="da Silva R.H."/>
            <person name="de Melo A.L.T.M."/>
            <person name="Pandolfi V."/>
            <person name="Bustamante F.O."/>
            <person name="Brasileiro-Vidal A.C."/>
            <person name="Benko-Iseppon A.M."/>
        </authorList>
    </citation>
    <scope>NUCLEOTIDE SEQUENCE [LARGE SCALE GENOMIC DNA]</scope>
    <source>
        <tissue evidence="3">Leaves</tissue>
    </source>
</reference>
<evidence type="ECO:0000256" key="2">
    <source>
        <dbReference type="SAM" id="SignalP"/>
    </source>
</evidence>
<gene>
    <name evidence="3" type="ORF">PIB30_090769</name>
</gene>
<feature type="region of interest" description="Disordered" evidence="1">
    <location>
        <begin position="43"/>
        <end position="87"/>
    </location>
</feature>
<protein>
    <submittedName>
        <fullName evidence="3">Uncharacterized protein</fullName>
    </submittedName>
</protein>
<proteinExistence type="predicted"/>
<feature type="chain" id="PRO_5046355111" evidence="2">
    <location>
        <begin position="43"/>
        <end position="105"/>
    </location>
</feature>
<keyword evidence="4" id="KW-1185">Reference proteome</keyword>
<sequence length="105" mass="11157">SSVSVGQFPRLRSTRLASHRRKTPRSVTILTLLAILATVVTSSVDASQGSDRDNISFDSDPSNHSSFGSGSSGRWYGSTVSSGSLSSEDDLVNRHFAGTFPPPML</sequence>
<organism evidence="3 4">
    <name type="scientific">Stylosanthes scabra</name>
    <dbReference type="NCBI Taxonomy" id="79078"/>
    <lineage>
        <taxon>Eukaryota</taxon>
        <taxon>Viridiplantae</taxon>
        <taxon>Streptophyta</taxon>
        <taxon>Embryophyta</taxon>
        <taxon>Tracheophyta</taxon>
        <taxon>Spermatophyta</taxon>
        <taxon>Magnoliopsida</taxon>
        <taxon>eudicotyledons</taxon>
        <taxon>Gunneridae</taxon>
        <taxon>Pentapetalae</taxon>
        <taxon>rosids</taxon>
        <taxon>fabids</taxon>
        <taxon>Fabales</taxon>
        <taxon>Fabaceae</taxon>
        <taxon>Papilionoideae</taxon>
        <taxon>50 kb inversion clade</taxon>
        <taxon>dalbergioids sensu lato</taxon>
        <taxon>Dalbergieae</taxon>
        <taxon>Pterocarpus clade</taxon>
        <taxon>Stylosanthes</taxon>
    </lineage>
</organism>
<accession>A0ABU6WUB9</accession>
<feature type="non-terminal residue" evidence="3">
    <location>
        <position position="1"/>
    </location>
</feature>
<dbReference type="Proteomes" id="UP001341840">
    <property type="component" value="Unassembled WGS sequence"/>
</dbReference>
<evidence type="ECO:0000313" key="3">
    <source>
        <dbReference type="EMBL" id="MED6188937.1"/>
    </source>
</evidence>
<comment type="caution">
    <text evidence="3">The sequence shown here is derived from an EMBL/GenBank/DDBJ whole genome shotgun (WGS) entry which is preliminary data.</text>
</comment>